<evidence type="ECO:0000313" key="2">
    <source>
        <dbReference type="Proteomes" id="UP000828390"/>
    </source>
</evidence>
<accession>A0A9D4GM14</accession>
<dbReference type="Proteomes" id="UP000828390">
    <property type="component" value="Unassembled WGS sequence"/>
</dbReference>
<comment type="caution">
    <text evidence="1">The sequence shown here is derived from an EMBL/GenBank/DDBJ whole genome shotgun (WGS) entry which is preliminary data.</text>
</comment>
<dbReference type="AlphaFoldDB" id="A0A9D4GM14"/>
<dbReference type="EMBL" id="JAIWYP010000005">
    <property type="protein sequence ID" value="KAH3819669.1"/>
    <property type="molecule type" value="Genomic_DNA"/>
</dbReference>
<reference evidence="1" key="1">
    <citation type="journal article" date="2019" name="bioRxiv">
        <title>The Genome of the Zebra Mussel, Dreissena polymorpha: A Resource for Invasive Species Research.</title>
        <authorList>
            <person name="McCartney M.A."/>
            <person name="Auch B."/>
            <person name="Kono T."/>
            <person name="Mallez S."/>
            <person name="Zhang Y."/>
            <person name="Obille A."/>
            <person name="Becker A."/>
            <person name="Abrahante J.E."/>
            <person name="Garbe J."/>
            <person name="Badalamenti J.P."/>
            <person name="Herman A."/>
            <person name="Mangelson H."/>
            <person name="Liachko I."/>
            <person name="Sullivan S."/>
            <person name="Sone E.D."/>
            <person name="Koren S."/>
            <person name="Silverstein K.A.T."/>
            <person name="Beckman K.B."/>
            <person name="Gohl D.M."/>
        </authorList>
    </citation>
    <scope>NUCLEOTIDE SEQUENCE</scope>
    <source>
        <strain evidence="1">Duluth1</strain>
        <tissue evidence="1">Whole animal</tissue>
    </source>
</reference>
<gene>
    <name evidence="1" type="ORF">DPMN_121411</name>
</gene>
<sequence>MCKQYTNKAPNCNQLQKFNTRTFRDWYTPCIGASDSLTDFAAGIERHFAAFPGTPSIGELALQNTPDLHVHQHIRRVHKRNAVQMEHQ</sequence>
<name>A0A9D4GM14_DREPO</name>
<keyword evidence="2" id="KW-1185">Reference proteome</keyword>
<organism evidence="1 2">
    <name type="scientific">Dreissena polymorpha</name>
    <name type="common">Zebra mussel</name>
    <name type="synonym">Mytilus polymorpha</name>
    <dbReference type="NCBI Taxonomy" id="45954"/>
    <lineage>
        <taxon>Eukaryota</taxon>
        <taxon>Metazoa</taxon>
        <taxon>Spiralia</taxon>
        <taxon>Lophotrochozoa</taxon>
        <taxon>Mollusca</taxon>
        <taxon>Bivalvia</taxon>
        <taxon>Autobranchia</taxon>
        <taxon>Heteroconchia</taxon>
        <taxon>Euheterodonta</taxon>
        <taxon>Imparidentia</taxon>
        <taxon>Neoheterodontei</taxon>
        <taxon>Myida</taxon>
        <taxon>Dreissenoidea</taxon>
        <taxon>Dreissenidae</taxon>
        <taxon>Dreissena</taxon>
    </lineage>
</organism>
<protein>
    <submittedName>
        <fullName evidence="1">Uncharacterized protein</fullName>
    </submittedName>
</protein>
<proteinExistence type="predicted"/>
<reference evidence="1" key="2">
    <citation type="submission" date="2020-11" db="EMBL/GenBank/DDBJ databases">
        <authorList>
            <person name="McCartney M.A."/>
            <person name="Auch B."/>
            <person name="Kono T."/>
            <person name="Mallez S."/>
            <person name="Becker A."/>
            <person name="Gohl D.M."/>
            <person name="Silverstein K.A.T."/>
            <person name="Koren S."/>
            <person name="Bechman K.B."/>
            <person name="Herman A."/>
            <person name="Abrahante J.E."/>
            <person name="Garbe J."/>
        </authorList>
    </citation>
    <scope>NUCLEOTIDE SEQUENCE</scope>
    <source>
        <strain evidence="1">Duluth1</strain>
        <tissue evidence="1">Whole animal</tissue>
    </source>
</reference>
<evidence type="ECO:0000313" key="1">
    <source>
        <dbReference type="EMBL" id="KAH3819669.1"/>
    </source>
</evidence>